<evidence type="ECO:0000313" key="1">
    <source>
        <dbReference type="EMBL" id="AEG42980.1"/>
    </source>
</evidence>
<evidence type="ECO:0000313" key="2">
    <source>
        <dbReference type="Proteomes" id="UP000009236"/>
    </source>
</evidence>
<dbReference type="HOGENOM" id="CLU_873694_0_0_11"/>
<sequence>MESVRSMLARPDYLLPLAAAERQFRDHYYGLNSAALLEDLFFDALGNFLRQTRPAVSLTRPPTGQKGWDYKFNGLEISHKVSQKLDVIAALWDATKQGVTTWSFNEPIAYVLGGNAPAAGVEVSLEDGTEFRCRSVADLAPSFVLDGRALLVVVWPQTGNQPRLLEVRGSGADDVAAKVLPFDAIWLHVAEAVRLGIPVNDIDVLVTNRRVKPAQLRALEFAVETGGSIDISVGRRGGVYLLSRDTLQDLDVTTNNRGILIPKQTVERLLGEAFLRGNFTPLPLWYWVYAERRPPDMYSAQRAEYDARFSASLGGRLA</sequence>
<name>F6FRN9_ISOV2</name>
<dbReference type="KEGG" id="iva:Isova_0170"/>
<dbReference type="AlphaFoldDB" id="F6FRN9"/>
<reference evidence="1 2" key="1">
    <citation type="submission" date="2011-05" db="EMBL/GenBank/DDBJ databases">
        <title>Complete sequence of Isoptericola variabilis 225.</title>
        <authorList>
            <consortium name="US DOE Joint Genome Institute"/>
            <person name="Lucas S."/>
            <person name="Han J."/>
            <person name="Lapidus A."/>
            <person name="Cheng J.-F."/>
            <person name="Goodwin L."/>
            <person name="Pitluck S."/>
            <person name="Peters L."/>
            <person name="Mikhailova N."/>
            <person name="Zeytun A."/>
            <person name="Han C."/>
            <person name="Tapia R."/>
            <person name="Land M."/>
            <person name="Hauser L."/>
            <person name="Kyrpides N."/>
            <person name="Ivanova N."/>
            <person name="Pagani I."/>
            <person name="Siebers A."/>
            <person name="Allgaier M."/>
            <person name="Thelen M."/>
            <person name="Hugenholtz P."/>
            <person name="Gladden J."/>
            <person name="Woyke T."/>
        </authorList>
    </citation>
    <scope>NUCLEOTIDE SEQUENCE [LARGE SCALE GENOMIC DNA]</scope>
    <source>
        <strain evidence="2">225</strain>
    </source>
</reference>
<keyword evidence="2" id="KW-1185">Reference proteome</keyword>
<dbReference type="Proteomes" id="UP000009236">
    <property type="component" value="Chromosome"/>
</dbReference>
<accession>F6FRN9</accession>
<proteinExistence type="predicted"/>
<organism evidence="2">
    <name type="scientific">Isoptericola variabilis (strain 225)</name>
    <dbReference type="NCBI Taxonomy" id="743718"/>
    <lineage>
        <taxon>Bacteria</taxon>
        <taxon>Bacillati</taxon>
        <taxon>Actinomycetota</taxon>
        <taxon>Actinomycetes</taxon>
        <taxon>Micrococcales</taxon>
        <taxon>Promicromonosporaceae</taxon>
        <taxon>Isoptericola</taxon>
    </lineage>
</organism>
<gene>
    <name evidence="1" type="ordered locus">Isova_0170</name>
</gene>
<protein>
    <submittedName>
        <fullName evidence="1">Uncharacterized protein</fullName>
    </submittedName>
</protein>
<dbReference type="EMBL" id="CP002810">
    <property type="protein sequence ID" value="AEG42980.1"/>
    <property type="molecule type" value="Genomic_DNA"/>
</dbReference>